<evidence type="ECO:0000256" key="3">
    <source>
        <dbReference type="ARBA" id="ARBA00022475"/>
    </source>
</evidence>
<keyword evidence="10" id="KW-1185">Reference proteome</keyword>
<dbReference type="GO" id="GO:0005886">
    <property type="term" value="C:plasma membrane"/>
    <property type="evidence" value="ECO:0007669"/>
    <property type="project" value="UniProtKB-SubCell"/>
</dbReference>
<evidence type="ECO:0000259" key="8">
    <source>
        <dbReference type="Pfam" id="PF09335"/>
    </source>
</evidence>
<evidence type="ECO:0000313" key="10">
    <source>
        <dbReference type="Proteomes" id="UP000640489"/>
    </source>
</evidence>
<keyword evidence="5 7" id="KW-1133">Transmembrane helix</keyword>
<proteinExistence type="inferred from homology"/>
<dbReference type="InterPro" id="IPR032818">
    <property type="entry name" value="DedA-like"/>
</dbReference>
<evidence type="ECO:0000256" key="1">
    <source>
        <dbReference type="ARBA" id="ARBA00004651"/>
    </source>
</evidence>
<comment type="similarity">
    <text evidence="2 7">Belongs to the DedA family.</text>
</comment>
<feature type="transmembrane region" description="Helical" evidence="7">
    <location>
        <begin position="12"/>
        <end position="41"/>
    </location>
</feature>
<keyword evidence="3 7" id="KW-1003">Cell membrane</keyword>
<reference evidence="9" key="1">
    <citation type="submission" date="2020-11" db="EMBL/GenBank/DDBJ databases">
        <title>Nocardioides sp. nov., isolated from Soil of Cynanchum wilfordii Hemsley rhizosphere.</title>
        <authorList>
            <person name="Lee J.-S."/>
            <person name="Suh M.K."/>
            <person name="Kim J.-S."/>
        </authorList>
    </citation>
    <scope>NUCLEOTIDE SEQUENCE</scope>
    <source>
        <strain evidence="9">KCTC 19275</strain>
    </source>
</reference>
<dbReference type="Pfam" id="PF09335">
    <property type="entry name" value="VTT_dom"/>
    <property type="match status" value="1"/>
</dbReference>
<evidence type="ECO:0000256" key="5">
    <source>
        <dbReference type="ARBA" id="ARBA00022989"/>
    </source>
</evidence>
<comment type="caution">
    <text evidence="9">The sequence shown here is derived from an EMBL/GenBank/DDBJ whole genome shotgun (WGS) entry which is preliminary data.</text>
</comment>
<dbReference type="InterPro" id="IPR032816">
    <property type="entry name" value="VTT_dom"/>
</dbReference>
<accession>A0A930VBN0</accession>
<evidence type="ECO:0000256" key="7">
    <source>
        <dbReference type="RuleBase" id="RU367016"/>
    </source>
</evidence>
<comment type="subcellular location">
    <subcellularLocation>
        <location evidence="1 7">Cell membrane</location>
        <topology evidence="1 7">Multi-pass membrane protein</topology>
    </subcellularLocation>
</comment>
<dbReference type="Proteomes" id="UP000640489">
    <property type="component" value="Unassembled WGS sequence"/>
</dbReference>
<protein>
    <submittedName>
        <fullName evidence="9">VTT domain-containing protein</fullName>
    </submittedName>
</protein>
<keyword evidence="6 7" id="KW-0472">Membrane</keyword>
<feature type="transmembrane region" description="Helical" evidence="7">
    <location>
        <begin position="134"/>
        <end position="160"/>
    </location>
</feature>
<keyword evidence="4 7" id="KW-0812">Transmembrane</keyword>
<dbReference type="PANTHER" id="PTHR30353">
    <property type="entry name" value="INNER MEMBRANE PROTEIN DEDA-RELATED"/>
    <property type="match status" value="1"/>
</dbReference>
<evidence type="ECO:0000256" key="2">
    <source>
        <dbReference type="ARBA" id="ARBA00010792"/>
    </source>
</evidence>
<dbReference type="PANTHER" id="PTHR30353:SF0">
    <property type="entry name" value="TRANSMEMBRANE PROTEIN"/>
    <property type="match status" value="1"/>
</dbReference>
<organism evidence="9 10">
    <name type="scientific">Nocardioides islandensis</name>
    <dbReference type="NCBI Taxonomy" id="433663"/>
    <lineage>
        <taxon>Bacteria</taxon>
        <taxon>Bacillati</taxon>
        <taxon>Actinomycetota</taxon>
        <taxon>Actinomycetes</taxon>
        <taxon>Propionibacteriales</taxon>
        <taxon>Nocardioidaceae</taxon>
        <taxon>Nocardioides</taxon>
    </lineage>
</organism>
<dbReference type="EMBL" id="JADKPN010000010">
    <property type="protein sequence ID" value="MBF4764554.1"/>
    <property type="molecule type" value="Genomic_DNA"/>
</dbReference>
<gene>
    <name evidence="9" type="ORF">ISU07_15580</name>
</gene>
<dbReference type="RefSeq" id="WP_194707748.1">
    <property type="nucleotide sequence ID" value="NZ_JADKPN010000010.1"/>
</dbReference>
<feature type="transmembrane region" description="Helical" evidence="7">
    <location>
        <begin position="47"/>
        <end position="70"/>
    </location>
</feature>
<evidence type="ECO:0000313" key="9">
    <source>
        <dbReference type="EMBL" id="MBF4764554.1"/>
    </source>
</evidence>
<sequence length="203" mass="21316">MTITELDPAAYLVLWTFVAVGSVLPVLPTGPAVSAAAVIAADHQPWAMVPVVLVGALGAYAGDVVTYGALRSAGEPLALRMRWLRRDDLSRLGQVRLGIAHHELRTLVISRLVPAGRLPVLFVAAVAGYRWRRFAAVAVMSTLLWSVLYAAIGLAGATVLPDTGTALVVAVAGALLFTAVQVGYQRWRTARDAAQGVPGDAGQ</sequence>
<feature type="transmembrane region" description="Helical" evidence="7">
    <location>
        <begin position="166"/>
        <end position="184"/>
    </location>
</feature>
<name>A0A930VBN0_9ACTN</name>
<evidence type="ECO:0000256" key="6">
    <source>
        <dbReference type="ARBA" id="ARBA00023136"/>
    </source>
</evidence>
<feature type="domain" description="VTT" evidence="8">
    <location>
        <begin position="33"/>
        <end position="153"/>
    </location>
</feature>
<evidence type="ECO:0000256" key="4">
    <source>
        <dbReference type="ARBA" id="ARBA00022692"/>
    </source>
</evidence>
<dbReference type="AlphaFoldDB" id="A0A930VBN0"/>